<evidence type="ECO:0000256" key="4">
    <source>
        <dbReference type="ARBA" id="ARBA00023054"/>
    </source>
</evidence>
<dbReference type="InterPro" id="IPR037579">
    <property type="entry name" value="FIB_ANG-like"/>
</dbReference>
<dbReference type="SMART" id="SM00186">
    <property type="entry name" value="FBG"/>
    <property type="match status" value="1"/>
</dbReference>
<evidence type="ECO:0000259" key="7">
    <source>
        <dbReference type="PROSITE" id="PS51406"/>
    </source>
</evidence>
<dbReference type="InterPro" id="IPR002181">
    <property type="entry name" value="Fibrinogen_a/b/g_C_dom"/>
</dbReference>
<dbReference type="InterPro" id="IPR036056">
    <property type="entry name" value="Fibrinogen-like_C"/>
</dbReference>
<keyword evidence="6" id="KW-0325">Glycoprotein</keyword>
<dbReference type="PROSITE" id="PS51406">
    <property type="entry name" value="FIBRINOGEN_C_2"/>
    <property type="match status" value="1"/>
</dbReference>
<dbReference type="SUPFAM" id="SSF56496">
    <property type="entry name" value="Fibrinogen C-terminal domain-like"/>
    <property type="match status" value="1"/>
</dbReference>
<dbReference type="EMBL" id="JBBPFD010000014">
    <property type="protein sequence ID" value="KAK7899405.1"/>
    <property type="molecule type" value="Genomic_DNA"/>
</dbReference>
<feature type="domain" description="Fibrinogen C-terminal" evidence="7">
    <location>
        <begin position="103"/>
        <end position="224"/>
    </location>
</feature>
<keyword evidence="4" id="KW-0175">Coiled coil</keyword>
<dbReference type="PROSITE" id="PS00514">
    <property type="entry name" value="FIBRINOGEN_C_1"/>
    <property type="match status" value="1"/>
</dbReference>
<dbReference type="InterPro" id="IPR020837">
    <property type="entry name" value="Fibrinogen_CS"/>
</dbReference>
<evidence type="ECO:0000313" key="8">
    <source>
        <dbReference type="EMBL" id="KAK7899405.1"/>
    </source>
</evidence>
<dbReference type="Gene3D" id="4.10.530.10">
    <property type="entry name" value="Gamma-fibrinogen Carboxyl Terminal Fragment, domain 2"/>
    <property type="match status" value="1"/>
</dbReference>
<name>A0AAW0NLI4_9GOBI</name>
<sequence>MRNRREETSSSSALVSAASRILVTNTPANGGGCVANCSAYPLLSVLRNHGERGIPRSTQAWSALRELGTQMRSQLSRSLGSGIQTIDEAQEVWTEERGSGQWKGFGSVSGEHWLGNECVYQLTSQRQYALRVELTDWDGHQAFSLYDRFQIGSEKQNYRLFLKSHSGTAGRQSSLVIHGADFSTKDMDNDNCMCKCALMMTGGWWFDACGPSNLNGVYFPQGQHIGKITRSSGIISKVLVTLSEPPP</sequence>
<comment type="caution">
    <text evidence="8">The sequence shown here is derived from an EMBL/GenBank/DDBJ whole genome shotgun (WGS) entry which is preliminary data.</text>
</comment>
<dbReference type="GO" id="GO:0005576">
    <property type="term" value="C:extracellular region"/>
    <property type="evidence" value="ECO:0007669"/>
    <property type="project" value="UniProtKB-SubCell"/>
</dbReference>
<dbReference type="PANTHER" id="PTHR47221:SF6">
    <property type="entry name" value="FIBRINOGEN ALPHA CHAIN"/>
    <property type="match status" value="1"/>
</dbReference>
<keyword evidence="2" id="KW-0964">Secreted</keyword>
<gene>
    <name evidence="8" type="ORF">WMY93_020258</name>
</gene>
<dbReference type="Pfam" id="PF00147">
    <property type="entry name" value="Fibrinogen_C"/>
    <property type="match status" value="1"/>
</dbReference>
<evidence type="ECO:0000256" key="2">
    <source>
        <dbReference type="ARBA" id="ARBA00022525"/>
    </source>
</evidence>
<keyword evidence="3" id="KW-0732">Signal</keyword>
<evidence type="ECO:0000256" key="6">
    <source>
        <dbReference type="ARBA" id="ARBA00023180"/>
    </source>
</evidence>
<evidence type="ECO:0000256" key="5">
    <source>
        <dbReference type="ARBA" id="ARBA00023157"/>
    </source>
</evidence>
<keyword evidence="9" id="KW-1185">Reference proteome</keyword>
<dbReference type="InterPro" id="IPR014716">
    <property type="entry name" value="Fibrinogen_a/b/g_C_1"/>
</dbReference>
<evidence type="ECO:0000256" key="1">
    <source>
        <dbReference type="ARBA" id="ARBA00004613"/>
    </source>
</evidence>
<evidence type="ECO:0000313" key="9">
    <source>
        <dbReference type="Proteomes" id="UP001460270"/>
    </source>
</evidence>
<accession>A0AAW0NLI4</accession>
<protein>
    <recommendedName>
        <fullName evidence="7">Fibrinogen C-terminal domain-containing protein</fullName>
    </recommendedName>
</protein>
<keyword evidence="5" id="KW-1015">Disulfide bond</keyword>
<dbReference type="AlphaFoldDB" id="A0AAW0NLI4"/>
<dbReference type="Gene3D" id="3.90.215.10">
    <property type="entry name" value="Gamma Fibrinogen, chain A, domain 1"/>
    <property type="match status" value="1"/>
</dbReference>
<comment type="subcellular location">
    <subcellularLocation>
        <location evidence="1">Secreted</location>
    </subcellularLocation>
</comment>
<dbReference type="PANTHER" id="PTHR47221">
    <property type="entry name" value="FIBRINOGEN ALPHA CHAIN"/>
    <property type="match status" value="1"/>
</dbReference>
<proteinExistence type="predicted"/>
<reference evidence="9" key="1">
    <citation type="submission" date="2024-04" db="EMBL/GenBank/DDBJ databases">
        <title>Salinicola lusitanus LLJ914,a marine bacterium isolated from the Okinawa Trough.</title>
        <authorList>
            <person name="Li J."/>
        </authorList>
    </citation>
    <scope>NUCLEOTIDE SEQUENCE [LARGE SCALE GENOMIC DNA]</scope>
</reference>
<organism evidence="8 9">
    <name type="scientific">Mugilogobius chulae</name>
    <name type="common">yellowstripe goby</name>
    <dbReference type="NCBI Taxonomy" id="88201"/>
    <lineage>
        <taxon>Eukaryota</taxon>
        <taxon>Metazoa</taxon>
        <taxon>Chordata</taxon>
        <taxon>Craniata</taxon>
        <taxon>Vertebrata</taxon>
        <taxon>Euteleostomi</taxon>
        <taxon>Actinopterygii</taxon>
        <taxon>Neopterygii</taxon>
        <taxon>Teleostei</taxon>
        <taxon>Neoteleostei</taxon>
        <taxon>Acanthomorphata</taxon>
        <taxon>Gobiaria</taxon>
        <taxon>Gobiiformes</taxon>
        <taxon>Gobioidei</taxon>
        <taxon>Gobiidae</taxon>
        <taxon>Gobionellinae</taxon>
        <taxon>Mugilogobius</taxon>
    </lineage>
</organism>
<evidence type="ECO:0000256" key="3">
    <source>
        <dbReference type="ARBA" id="ARBA00022729"/>
    </source>
</evidence>
<dbReference type="GO" id="GO:0007596">
    <property type="term" value="P:blood coagulation"/>
    <property type="evidence" value="ECO:0007669"/>
    <property type="project" value="InterPro"/>
</dbReference>
<dbReference type="Proteomes" id="UP001460270">
    <property type="component" value="Unassembled WGS sequence"/>
</dbReference>